<dbReference type="Proteomes" id="UP000029500">
    <property type="component" value="Chromosome"/>
</dbReference>
<dbReference type="Pfam" id="PF08666">
    <property type="entry name" value="SAF"/>
    <property type="match status" value="1"/>
</dbReference>
<dbReference type="EMBL" id="CP009287">
    <property type="protein sequence ID" value="AIQ71333.1"/>
    <property type="molecule type" value="Genomic_DNA"/>
</dbReference>
<dbReference type="InterPro" id="IPR036732">
    <property type="entry name" value="AFP_Neu5c_C_sf"/>
</dbReference>
<organism evidence="2 3">
    <name type="scientific">Paenibacillus graminis</name>
    <dbReference type="NCBI Taxonomy" id="189425"/>
    <lineage>
        <taxon>Bacteria</taxon>
        <taxon>Bacillati</taxon>
        <taxon>Bacillota</taxon>
        <taxon>Bacilli</taxon>
        <taxon>Bacillales</taxon>
        <taxon>Paenibacillaceae</taxon>
        <taxon>Paenibacillus</taxon>
    </lineage>
</organism>
<dbReference type="eggNOG" id="COG2089">
    <property type="taxonomic scope" value="Bacteria"/>
</dbReference>
<dbReference type="AlphaFoldDB" id="A0A089MIK7"/>
<dbReference type="InterPro" id="IPR057736">
    <property type="entry name" value="SAF_PseI/NeuA/NeuB"/>
</dbReference>
<sequence length="348" mass="38248">MNIIIDGRAIGKGFRPFIIAEMSGNHNQSLDRALAIVEAAAKTGVDAIKLQTYTADTMTLNVDSSDFMISEEKSLWKGNSLYNLYKQAYTPWEWHSEIFKKCKELGLIVFSSPFDESAVDFLETLEVPAYKIASFENTHLPLIKKVAATGKPIIMSTGMASAAELDEAVQTLRESGCEQLVLLKCTSTYPAEPTNSNLATIPHMKQLFNCEVGLSDHTLGIGVSIASVVLGATVIEKHFTLSRAEGGVDSAFSMEPHEMKSLVEETVKAWQSIGRISYGATESERDSRKLRRSIYASENIKSGEKISMGNIKIIRPGYGLPPKFLDMVMDRTAAVDIPKGTPITWDLI</sequence>
<evidence type="ECO:0000259" key="1">
    <source>
        <dbReference type="PROSITE" id="PS50844"/>
    </source>
</evidence>
<dbReference type="STRING" id="189425.PGRAT_29925"/>
<dbReference type="RefSeq" id="WP_025707325.1">
    <property type="nucleotide sequence ID" value="NZ_CP009287.1"/>
</dbReference>
<proteinExistence type="predicted"/>
<dbReference type="CDD" id="cd11615">
    <property type="entry name" value="SAF_NeuB_like"/>
    <property type="match status" value="1"/>
</dbReference>
<evidence type="ECO:0000313" key="3">
    <source>
        <dbReference type="Proteomes" id="UP000029500"/>
    </source>
</evidence>
<dbReference type="OrthoDB" id="9814210at2"/>
<gene>
    <name evidence="2" type="ORF">PGRAT_29925</name>
</gene>
<dbReference type="GO" id="GO:0016051">
    <property type="term" value="P:carbohydrate biosynthetic process"/>
    <property type="evidence" value="ECO:0007669"/>
    <property type="project" value="InterPro"/>
</dbReference>
<dbReference type="InterPro" id="IPR013974">
    <property type="entry name" value="SAF"/>
</dbReference>
<protein>
    <submittedName>
        <fullName evidence="2">N-acetylneuraminate synthase</fullName>
    </submittedName>
</protein>
<dbReference type="InterPro" id="IPR013785">
    <property type="entry name" value="Aldolase_TIM"/>
</dbReference>
<dbReference type="PROSITE" id="PS50844">
    <property type="entry name" value="AFP_LIKE"/>
    <property type="match status" value="1"/>
</dbReference>
<accession>A0A089MIK7</accession>
<dbReference type="Gene3D" id="3.20.20.70">
    <property type="entry name" value="Aldolase class I"/>
    <property type="match status" value="1"/>
</dbReference>
<dbReference type="GO" id="GO:0047444">
    <property type="term" value="F:N-acylneuraminate-9-phosphate synthase activity"/>
    <property type="evidence" value="ECO:0007669"/>
    <property type="project" value="TreeGrafter"/>
</dbReference>
<dbReference type="InterPro" id="IPR020030">
    <property type="entry name" value="Pseudaminic_synth_PseI"/>
</dbReference>
<dbReference type="InterPro" id="IPR051690">
    <property type="entry name" value="PseI-like"/>
</dbReference>
<feature type="domain" description="AFP-like" evidence="1">
    <location>
        <begin position="293"/>
        <end position="348"/>
    </location>
</feature>
<reference evidence="2 3" key="1">
    <citation type="submission" date="2014-08" db="EMBL/GenBank/DDBJ databases">
        <title>Comparative genomics of the Paenibacillus odorifer group.</title>
        <authorList>
            <person name="den Bakker H.C."/>
            <person name="Tsai Y.-C."/>
            <person name="Martin N."/>
            <person name="Korlach J."/>
            <person name="Wiedmann M."/>
        </authorList>
    </citation>
    <scope>NUCLEOTIDE SEQUENCE [LARGE SCALE GENOMIC DNA]</scope>
    <source>
        <strain evidence="2 3">DSM 15220</strain>
    </source>
</reference>
<dbReference type="InterPro" id="IPR006190">
    <property type="entry name" value="SAF_AFP_Neu5Ac"/>
</dbReference>
<dbReference type="KEGG" id="pgm:PGRAT_29925"/>
<keyword evidence="3" id="KW-1185">Reference proteome</keyword>
<dbReference type="SUPFAM" id="SSF51569">
    <property type="entry name" value="Aldolase"/>
    <property type="match status" value="1"/>
</dbReference>
<dbReference type="Pfam" id="PF03102">
    <property type="entry name" value="NeuB"/>
    <property type="match status" value="1"/>
</dbReference>
<dbReference type="SMART" id="SM00858">
    <property type="entry name" value="SAF"/>
    <property type="match status" value="1"/>
</dbReference>
<dbReference type="NCBIfam" id="TIGR03586">
    <property type="entry name" value="PseI"/>
    <property type="match status" value="1"/>
</dbReference>
<evidence type="ECO:0000313" key="2">
    <source>
        <dbReference type="EMBL" id="AIQ71333.1"/>
    </source>
</evidence>
<dbReference type="Gene3D" id="3.90.1210.10">
    <property type="entry name" value="Antifreeze-like/N-acetylneuraminic acid synthase C-terminal domain"/>
    <property type="match status" value="1"/>
</dbReference>
<name>A0A089MIK7_9BACL</name>
<dbReference type="InterPro" id="IPR013132">
    <property type="entry name" value="PseI/NeuA/B-like_N"/>
</dbReference>
<dbReference type="PANTHER" id="PTHR42966:SF2">
    <property type="entry name" value="PSEUDAMINIC ACID SYNTHASE"/>
    <property type="match status" value="1"/>
</dbReference>
<dbReference type="SUPFAM" id="SSF51269">
    <property type="entry name" value="AFP III-like domain"/>
    <property type="match status" value="1"/>
</dbReference>
<dbReference type="PANTHER" id="PTHR42966">
    <property type="entry name" value="N-ACETYLNEURAMINATE SYNTHASE"/>
    <property type="match status" value="1"/>
</dbReference>
<dbReference type="HOGENOM" id="CLU_040465_0_1_9"/>